<proteinExistence type="predicted"/>
<feature type="transmembrane region" description="Helical" evidence="6">
    <location>
        <begin position="417"/>
        <end position="435"/>
    </location>
</feature>
<evidence type="ECO:0000256" key="1">
    <source>
        <dbReference type="ARBA" id="ARBA00004141"/>
    </source>
</evidence>
<feature type="transmembrane region" description="Helical" evidence="6">
    <location>
        <begin position="130"/>
        <end position="151"/>
    </location>
</feature>
<comment type="subcellular location">
    <subcellularLocation>
        <location evidence="1">Membrane</location>
        <topology evidence="1">Multi-pass membrane protein</topology>
    </subcellularLocation>
</comment>
<evidence type="ECO:0000259" key="7">
    <source>
        <dbReference type="Pfam" id="PF13515"/>
    </source>
</evidence>
<dbReference type="AlphaFoldDB" id="A0A1G9YG75"/>
<dbReference type="EMBL" id="FNIE01000002">
    <property type="protein sequence ID" value="SDN07505.1"/>
    <property type="molecule type" value="Genomic_DNA"/>
</dbReference>
<keyword evidence="2 6" id="KW-0812">Transmembrane</keyword>
<evidence type="ECO:0000313" key="9">
    <source>
        <dbReference type="Proteomes" id="UP000199341"/>
    </source>
</evidence>
<evidence type="ECO:0000256" key="3">
    <source>
        <dbReference type="ARBA" id="ARBA00022989"/>
    </source>
</evidence>
<organism evidence="8 9">
    <name type="scientific">Actinacidiphila guanduensis</name>
    <dbReference type="NCBI Taxonomy" id="310781"/>
    <lineage>
        <taxon>Bacteria</taxon>
        <taxon>Bacillati</taxon>
        <taxon>Actinomycetota</taxon>
        <taxon>Actinomycetes</taxon>
        <taxon>Kitasatosporales</taxon>
        <taxon>Streptomycetaceae</taxon>
        <taxon>Actinacidiphila</taxon>
    </lineage>
</organism>
<dbReference type="Pfam" id="PF13515">
    <property type="entry name" value="FUSC_2"/>
    <property type="match status" value="1"/>
</dbReference>
<keyword evidence="4 6" id="KW-0472">Membrane</keyword>
<reference evidence="8 9" key="1">
    <citation type="submission" date="2016-10" db="EMBL/GenBank/DDBJ databases">
        <authorList>
            <person name="de Groot N.N."/>
        </authorList>
    </citation>
    <scope>NUCLEOTIDE SEQUENCE [LARGE SCALE GENOMIC DNA]</scope>
    <source>
        <strain evidence="8 9">CGMCC 4.2022</strain>
    </source>
</reference>
<dbReference type="RefSeq" id="WP_143031637.1">
    <property type="nucleotide sequence ID" value="NZ_FNIE01000002.1"/>
</dbReference>
<dbReference type="OrthoDB" id="7431670at2"/>
<evidence type="ECO:0000313" key="8">
    <source>
        <dbReference type="EMBL" id="SDN07505.1"/>
    </source>
</evidence>
<evidence type="ECO:0000256" key="6">
    <source>
        <dbReference type="SAM" id="Phobius"/>
    </source>
</evidence>
<feature type="transmembrane region" description="Helical" evidence="6">
    <location>
        <begin position="108"/>
        <end position="123"/>
    </location>
</feature>
<dbReference type="GO" id="GO:0016020">
    <property type="term" value="C:membrane"/>
    <property type="evidence" value="ECO:0007669"/>
    <property type="project" value="UniProtKB-SubCell"/>
</dbReference>
<feature type="region of interest" description="Disordered" evidence="5">
    <location>
        <begin position="714"/>
        <end position="752"/>
    </location>
</feature>
<keyword evidence="9" id="KW-1185">Reference proteome</keyword>
<name>A0A1G9YG75_9ACTN</name>
<protein>
    <submittedName>
        <fullName evidence="8">Uncharacterized membrane protein YccC</fullName>
    </submittedName>
</protein>
<evidence type="ECO:0000256" key="2">
    <source>
        <dbReference type="ARBA" id="ARBA00022692"/>
    </source>
</evidence>
<gene>
    <name evidence="8" type="ORF">SAMN05216259_102529</name>
</gene>
<accession>A0A1G9YG75</accession>
<dbReference type="STRING" id="310781.SAMN05216259_102529"/>
<feature type="transmembrane region" description="Helical" evidence="6">
    <location>
        <begin position="26"/>
        <end position="43"/>
    </location>
</feature>
<feature type="compositionally biased region" description="Polar residues" evidence="5">
    <location>
        <begin position="716"/>
        <end position="729"/>
    </location>
</feature>
<keyword evidence="3 6" id="KW-1133">Transmembrane helix</keyword>
<evidence type="ECO:0000256" key="4">
    <source>
        <dbReference type="ARBA" id="ARBA00023136"/>
    </source>
</evidence>
<feature type="transmembrane region" description="Helical" evidence="6">
    <location>
        <begin position="523"/>
        <end position="541"/>
    </location>
</feature>
<feature type="transmembrane region" description="Helical" evidence="6">
    <location>
        <begin position="157"/>
        <end position="176"/>
    </location>
</feature>
<evidence type="ECO:0000256" key="5">
    <source>
        <dbReference type="SAM" id="MobiDB-lite"/>
    </source>
</evidence>
<feature type="transmembrane region" description="Helical" evidence="6">
    <location>
        <begin position="469"/>
        <end position="502"/>
    </location>
</feature>
<feature type="compositionally biased region" description="Low complexity" evidence="5">
    <location>
        <begin position="730"/>
        <end position="752"/>
    </location>
</feature>
<feature type="domain" description="Integral membrane bound transporter" evidence="7">
    <location>
        <begin position="406"/>
        <end position="531"/>
    </location>
</feature>
<dbReference type="Proteomes" id="UP000199341">
    <property type="component" value="Unassembled WGS sequence"/>
</dbReference>
<dbReference type="InterPro" id="IPR049453">
    <property type="entry name" value="Memb_transporter_dom"/>
</dbReference>
<feature type="transmembrane region" description="Helical" evidence="6">
    <location>
        <begin position="55"/>
        <end position="73"/>
    </location>
</feature>
<feature type="transmembrane region" description="Helical" evidence="6">
    <location>
        <begin position="85"/>
        <end position="102"/>
    </location>
</feature>
<sequence length="752" mass="79459">MARGWISETWDRVVGSDPGLQRLRSALAAAVAMSTAMALEYGYGRIDDRGPQGTLIAMMLGTVMAMMGSMALGDGSSARAKARTAAFFPVAIGGGMVVGVLVAGHTTAMLATFVAVMFAAVYIRRFGMPFFFYGFMLWMGYFFAAFLDATMAQLPSLLFAVVLATVWVTLLMTTVLRTHPQRTLARVRRAYGARARAVARSCADLLAADPRDPRRLARLRRRLHSRQLRLAEAALVIEGWSGTPAALPAGWSGAAVRRRALDVHLAIDAMAAAADGMAGTDARDLTAAARIATFLAQRDYVAAEREARALLAAEDPGPARDIDSLARHLATAAWEFVTVTRQAGVPDAGVEGEEAFQPAVALAMGALPGSAAVVAGGVAARSRWNPVARLSLPTRQAVQVAVAGTLAILAGRELNEVRYYWAVLAAFIAFAGTATRTETSIKAVNRVVGTLVGLGAGIGLAHLTAGHTYWIIAVIILSMTCGFYVVTLSYAAMIFFVTIMVSQLYSELHEFSASLLMLRLEETAIGAAIGIGVALVVLPTSTRDTVNSARTGYFTALGELLRASAKQLEAGGAAGSAELDARIRVVDHRLQQLALVARPLTRPLVWGNDPRLVRHRLTLYAAVTRQIRALALGPRRAADPAPAPHLAAAACALADAATALALAPTPKSRPEPAVERALRCAEAALRTDRPAPGTVLPPVTRPLHRLRHLLHDLSVQSPTQGSGGRPSSDSRVVAAHRPAPAAARSADADTPS</sequence>